<reference evidence="2 3" key="1">
    <citation type="submission" date="2016-07" db="EMBL/GenBank/DDBJ databases">
        <title>Genome sequencing of Vibrio scophthalmi strain VS-05, an isolated from Paralichthys olivaceus.</title>
        <authorList>
            <person name="Han H.-J."/>
        </authorList>
    </citation>
    <scope>NUCLEOTIDE SEQUENCE [LARGE SCALE GENOMIC DNA]</scope>
    <source>
        <strain evidence="2 3">VS-05</strain>
    </source>
</reference>
<accession>A0A1C7FJ06</accession>
<dbReference type="STRING" id="45658.VSVS12_03487"/>
<keyword evidence="1" id="KW-0472">Membrane</keyword>
<proteinExistence type="predicted"/>
<organism evidence="2 3">
    <name type="scientific">Vibrio scophthalmi</name>
    <dbReference type="NCBI Taxonomy" id="45658"/>
    <lineage>
        <taxon>Bacteria</taxon>
        <taxon>Pseudomonadati</taxon>
        <taxon>Pseudomonadota</taxon>
        <taxon>Gammaproteobacteria</taxon>
        <taxon>Vibrionales</taxon>
        <taxon>Vibrionaceae</taxon>
        <taxon>Vibrio</taxon>
    </lineage>
</organism>
<dbReference type="EMBL" id="CP016415">
    <property type="protein sequence ID" value="ANU39304.1"/>
    <property type="molecule type" value="Genomic_DNA"/>
</dbReference>
<gene>
    <name evidence="2" type="ORF">VSVS05_04268</name>
</gene>
<name>A0A1C7FJ06_9VIBR</name>
<dbReference type="AlphaFoldDB" id="A0A1C7FJ06"/>
<evidence type="ECO:0008006" key="4">
    <source>
        <dbReference type="Google" id="ProtNLM"/>
    </source>
</evidence>
<evidence type="ECO:0000256" key="1">
    <source>
        <dbReference type="SAM" id="Phobius"/>
    </source>
</evidence>
<protein>
    <recommendedName>
        <fullName evidence="4">DUF2850 domain-containing protein</fullName>
    </recommendedName>
</protein>
<evidence type="ECO:0000313" key="3">
    <source>
        <dbReference type="Proteomes" id="UP000092528"/>
    </source>
</evidence>
<keyword evidence="1" id="KW-1133">Transmembrane helix</keyword>
<dbReference type="InterPro" id="IPR021271">
    <property type="entry name" value="DUF2850"/>
</dbReference>
<dbReference type="PATRIC" id="fig|45658.7.peg.4248"/>
<dbReference type="Proteomes" id="UP000092528">
    <property type="component" value="Chromosome 2"/>
</dbReference>
<keyword evidence="3" id="KW-1185">Reference proteome</keyword>
<dbReference type="Pfam" id="PF11012">
    <property type="entry name" value="DUF2850"/>
    <property type="match status" value="1"/>
</dbReference>
<sequence>MVVYSSKDRFRSRSTPNLSIVQALFVAFCLATFSAFIVAIYFSYLDYIDPKNVHGRWIEIGTANYNQDTLELNSIGVFRNQRLIATRFEFDGKQVVILTGAGKSIYQLAGTFNSPQLRRIQPNSPTQRFIKQGFEHTVDMEGGGIAKRRRAALAEHFSEK</sequence>
<feature type="transmembrane region" description="Helical" evidence="1">
    <location>
        <begin position="20"/>
        <end position="42"/>
    </location>
</feature>
<keyword evidence="1" id="KW-0812">Transmembrane</keyword>
<evidence type="ECO:0000313" key="2">
    <source>
        <dbReference type="EMBL" id="ANU39304.1"/>
    </source>
</evidence>